<dbReference type="RefSeq" id="WP_210894606.1">
    <property type="nucleotide sequence ID" value="NZ_JAGPYQ010000004.1"/>
</dbReference>
<geneLocation type="plasmid" evidence="1">
    <name>p1</name>
</geneLocation>
<protein>
    <submittedName>
        <fullName evidence="1">Uncharacterized protein</fullName>
    </submittedName>
</protein>
<keyword evidence="2" id="KW-1185">Reference proteome</keyword>
<dbReference type="Proteomes" id="UP000677413">
    <property type="component" value="Unassembled WGS sequence"/>
</dbReference>
<sequence>MTNTPVPVGFEPVKYAVSALPVWHLDYAAYVIRVMVRPLGRWVIFHAGPQGGHGGRYLTANGTWSRDEHLFGLEEARALAMDAALTVSVHGRTVAEVIAADKPAVVR</sequence>
<accession>A0A941B9H9</accession>
<comment type="caution">
    <text evidence="1">The sequence shown here is derived from an EMBL/GenBank/DDBJ whole genome shotgun (WGS) entry which is preliminary data.</text>
</comment>
<dbReference type="EMBL" id="JAGPYQ010000004">
    <property type="protein sequence ID" value="MBQ0855670.1"/>
    <property type="molecule type" value="Genomic_DNA"/>
</dbReference>
<gene>
    <name evidence="1" type="ORF">J8N05_46790</name>
</gene>
<evidence type="ECO:0000313" key="2">
    <source>
        <dbReference type="Proteomes" id="UP000677413"/>
    </source>
</evidence>
<dbReference type="AlphaFoldDB" id="A0A941B9H9"/>
<evidence type="ECO:0000313" key="1">
    <source>
        <dbReference type="EMBL" id="MBQ0855670.1"/>
    </source>
</evidence>
<name>A0A941B9H9_9ACTN</name>
<organism evidence="1 2">
    <name type="scientific">Streptomyces liliiviolaceus</name>
    <dbReference type="NCBI Taxonomy" id="2823109"/>
    <lineage>
        <taxon>Bacteria</taxon>
        <taxon>Bacillati</taxon>
        <taxon>Actinomycetota</taxon>
        <taxon>Actinomycetes</taxon>
        <taxon>Kitasatosporales</taxon>
        <taxon>Streptomycetaceae</taxon>
        <taxon>Streptomyces</taxon>
    </lineage>
</organism>
<keyword evidence="1" id="KW-0614">Plasmid</keyword>
<reference evidence="1 2" key="1">
    <citation type="submission" date="2021-04" db="EMBL/GenBank/DDBJ databases">
        <authorList>
            <person name="Tang X."/>
            <person name="Zhou X."/>
            <person name="Chen X."/>
            <person name="Cernava T."/>
            <person name="Zhang C."/>
        </authorList>
    </citation>
    <scope>NUCLEOTIDE SEQUENCE [LARGE SCALE GENOMIC DNA]</scope>
    <source>
        <strain evidence="1 2">BH-SS-21</strain>
        <plasmid evidence="1">p1</plasmid>
    </source>
</reference>
<proteinExistence type="predicted"/>